<dbReference type="OrthoDB" id="163438at2759"/>
<reference evidence="4" key="1">
    <citation type="journal article" date="2014" name="Proc. Natl. Acad. Sci. U.S.A.">
        <title>Extensive sampling of basidiomycete genomes demonstrates inadequacy of the white-rot/brown-rot paradigm for wood decay fungi.</title>
        <authorList>
            <person name="Riley R."/>
            <person name="Salamov A.A."/>
            <person name="Brown D.W."/>
            <person name="Nagy L.G."/>
            <person name="Floudas D."/>
            <person name="Held B.W."/>
            <person name="Levasseur A."/>
            <person name="Lombard V."/>
            <person name="Morin E."/>
            <person name="Otillar R."/>
            <person name="Lindquist E.A."/>
            <person name="Sun H."/>
            <person name="LaButti K.M."/>
            <person name="Schmutz J."/>
            <person name="Jabbour D."/>
            <person name="Luo H."/>
            <person name="Baker S.E."/>
            <person name="Pisabarro A.G."/>
            <person name="Walton J.D."/>
            <person name="Blanchette R.A."/>
            <person name="Henrissat B."/>
            <person name="Martin F."/>
            <person name="Cullen D."/>
            <person name="Hibbett D.S."/>
            <person name="Grigoriev I.V."/>
        </authorList>
    </citation>
    <scope>NUCLEOTIDE SEQUENCE [LARGE SCALE GENOMIC DNA]</scope>
    <source>
        <strain evidence="4">FD-172 SS1</strain>
    </source>
</reference>
<dbReference type="InParanoid" id="A0A067M2B2"/>
<proteinExistence type="predicted"/>
<name>A0A067M2B2_BOTB1</name>
<evidence type="ECO:0000313" key="3">
    <source>
        <dbReference type="EMBL" id="KDQ05721.1"/>
    </source>
</evidence>
<dbReference type="HOGENOM" id="CLU_000288_6_8_1"/>
<evidence type="ECO:0000313" key="4">
    <source>
        <dbReference type="Proteomes" id="UP000027195"/>
    </source>
</evidence>
<dbReference type="SUPFAM" id="SSF52540">
    <property type="entry name" value="P-loop containing nucleoside triphosphate hydrolases"/>
    <property type="match status" value="1"/>
</dbReference>
<protein>
    <recommendedName>
        <fullName evidence="2">Nephrocystin 3-like N-terminal domain-containing protein</fullName>
    </recommendedName>
</protein>
<dbReference type="STRING" id="930990.A0A067M2B2"/>
<accession>A0A067M2B2</accession>
<dbReference type="AlphaFoldDB" id="A0A067M2B2"/>
<dbReference type="EMBL" id="KL198198">
    <property type="protein sequence ID" value="KDQ05721.1"/>
    <property type="molecule type" value="Genomic_DNA"/>
</dbReference>
<dbReference type="PANTHER" id="PTHR10039:SF14">
    <property type="entry name" value="NACHT DOMAIN-CONTAINING PROTEIN"/>
    <property type="match status" value="1"/>
</dbReference>
<keyword evidence="1" id="KW-0677">Repeat</keyword>
<sequence length="233" mass="25285">MPHQLNHLLLPEDIILLSQEREHLKELNPVDYPCAAYSPSQACMAGTCAKILKSIDDWLHDDASPHPLLWVHGHPGSGKSAIATSVAQSLDDAGHLGASFFCKHDDERLQDPALVMPTLVHQLALVHKGYGKAVAEALARDPCSGPMQGAKEFKALAEQPIAQAGKPTHASFLVMVVDALDECGIKETCPPLLSQLVELSKLAPWLKVIVTSRTFKHISDCLKEAQADHGDYL</sequence>
<keyword evidence="4" id="KW-1185">Reference proteome</keyword>
<gene>
    <name evidence="3" type="ORF">BOTBODRAFT_122323</name>
</gene>
<evidence type="ECO:0000256" key="1">
    <source>
        <dbReference type="ARBA" id="ARBA00022737"/>
    </source>
</evidence>
<dbReference type="InterPro" id="IPR056884">
    <property type="entry name" value="NPHP3-like_N"/>
</dbReference>
<dbReference type="Pfam" id="PF24883">
    <property type="entry name" value="NPHP3_N"/>
    <property type="match status" value="1"/>
</dbReference>
<organism evidence="3 4">
    <name type="scientific">Botryobasidium botryosum (strain FD-172 SS1)</name>
    <dbReference type="NCBI Taxonomy" id="930990"/>
    <lineage>
        <taxon>Eukaryota</taxon>
        <taxon>Fungi</taxon>
        <taxon>Dikarya</taxon>
        <taxon>Basidiomycota</taxon>
        <taxon>Agaricomycotina</taxon>
        <taxon>Agaricomycetes</taxon>
        <taxon>Cantharellales</taxon>
        <taxon>Botryobasidiaceae</taxon>
        <taxon>Botryobasidium</taxon>
    </lineage>
</organism>
<evidence type="ECO:0000259" key="2">
    <source>
        <dbReference type="Pfam" id="PF24883"/>
    </source>
</evidence>
<dbReference type="InterPro" id="IPR027417">
    <property type="entry name" value="P-loop_NTPase"/>
</dbReference>
<feature type="domain" description="Nephrocystin 3-like N-terminal" evidence="2">
    <location>
        <begin position="46"/>
        <end position="213"/>
    </location>
</feature>
<dbReference type="Proteomes" id="UP000027195">
    <property type="component" value="Unassembled WGS sequence"/>
</dbReference>
<dbReference type="PANTHER" id="PTHR10039">
    <property type="entry name" value="AMELOGENIN"/>
    <property type="match status" value="1"/>
</dbReference>
<dbReference type="Gene3D" id="3.40.50.300">
    <property type="entry name" value="P-loop containing nucleotide triphosphate hydrolases"/>
    <property type="match status" value="1"/>
</dbReference>